<comment type="catalytic activity">
    <reaction evidence="6 8">
        <text>dCMP + ATP = dCDP + ADP</text>
        <dbReference type="Rhea" id="RHEA:25094"/>
        <dbReference type="ChEBI" id="CHEBI:30616"/>
        <dbReference type="ChEBI" id="CHEBI:57566"/>
        <dbReference type="ChEBI" id="CHEBI:58593"/>
        <dbReference type="ChEBI" id="CHEBI:456216"/>
        <dbReference type="EC" id="2.7.4.25"/>
    </reaction>
</comment>
<feature type="domain" description="Cytidylate kinase" evidence="9">
    <location>
        <begin position="6"/>
        <end position="221"/>
    </location>
</feature>
<evidence type="ECO:0000256" key="3">
    <source>
        <dbReference type="ARBA" id="ARBA00022741"/>
    </source>
</evidence>
<comment type="similarity">
    <text evidence="1 8">Belongs to the cytidylate kinase family. Type 1 subfamily.</text>
</comment>
<dbReference type="CDD" id="cd02020">
    <property type="entry name" value="CMPK"/>
    <property type="match status" value="1"/>
</dbReference>
<dbReference type="GO" id="GO:0006220">
    <property type="term" value="P:pyrimidine nucleotide metabolic process"/>
    <property type="evidence" value="ECO:0007669"/>
    <property type="project" value="UniProtKB-UniRule"/>
</dbReference>
<evidence type="ECO:0000256" key="8">
    <source>
        <dbReference type="HAMAP-Rule" id="MF_00238"/>
    </source>
</evidence>
<dbReference type="RefSeq" id="WP_090258989.1">
    <property type="nucleotide sequence ID" value="NZ_FOIR01000002.1"/>
</dbReference>
<reference evidence="11" key="1">
    <citation type="submission" date="2016-10" db="EMBL/GenBank/DDBJ databases">
        <authorList>
            <person name="Varghese N."/>
            <person name="Submissions S."/>
        </authorList>
    </citation>
    <scope>NUCLEOTIDE SEQUENCE [LARGE SCALE GENOMIC DNA]</scope>
    <source>
        <strain evidence="11">CGMCC 1.12402</strain>
    </source>
</reference>
<evidence type="ECO:0000256" key="5">
    <source>
        <dbReference type="ARBA" id="ARBA00022840"/>
    </source>
</evidence>
<dbReference type="GO" id="GO:0036431">
    <property type="term" value="F:dCMP kinase activity"/>
    <property type="evidence" value="ECO:0007669"/>
    <property type="project" value="InterPro"/>
</dbReference>
<dbReference type="HAMAP" id="MF_00238">
    <property type="entry name" value="Cytidyl_kinase_type1"/>
    <property type="match status" value="1"/>
</dbReference>
<sequence length="226" mass="25193">MSKINIAIDGHSGCGKSSTAKAVAKALGYKFIDTGAMYRAITLYFLEHDIDITDEQAVKAALENISIDFQHNPESQKNETFLNEQNVEEEIRGMRVTHKVSNVAALKQVRVAMVAQQQAMGKEKGVVMDGRDIGSVVFPDAELKVFMTASTEVRAKRRQLELREKGQEVALDEIIKNLEERDRIDSTREEGPLLKVADAVAVDTSEMKFEDQVQKVLNLAQQKIEA</sequence>
<dbReference type="Proteomes" id="UP000199437">
    <property type="component" value="Unassembled WGS sequence"/>
</dbReference>
<name>A0A1I0QQU0_9BACT</name>
<dbReference type="STRING" id="1267423.SAMN05216290_2591"/>
<organism evidence="10 11">
    <name type="scientific">Roseivirga pacifica</name>
    <dbReference type="NCBI Taxonomy" id="1267423"/>
    <lineage>
        <taxon>Bacteria</taxon>
        <taxon>Pseudomonadati</taxon>
        <taxon>Bacteroidota</taxon>
        <taxon>Cytophagia</taxon>
        <taxon>Cytophagales</taxon>
        <taxon>Roseivirgaceae</taxon>
        <taxon>Roseivirga</taxon>
    </lineage>
</organism>
<keyword evidence="5 8" id="KW-0067">ATP-binding</keyword>
<evidence type="ECO:0000256" key="6">
    <source>
        <dbReference type="ARBA" id="ARBA00047615"/>
    </source>
</evidence>
<keyword evidence="3 8" id="KW-0547">Nucleotide-binding</keyword>
<dbReference type="Gene3D" id="3.40.50.300">
    <property type="entry name" value="P-loop containing nucleotide triphosphate hydrolases"/>
    <property type="match status" value="1"/>
</dbReference>
<evidence type="ECO:0000256" key="2">
    <source>
        <dbReference type="ARBA" id="ARBA00022679"/>
    </source>
</evidence>
<dbReference type="GeneID" id="99987285"/>
<dbReference type="EC" id="2.7.4.25" evidence="8"/>
<keyword evidence="11" id="KW-1185">Reference proteome</keyword>
<accession>A0A1I0QQU0</accession>
<dbReference type="GO" id="GO:0005524">
    <property type="term" value="F:ATP binding"/>
    <property type="evidence" value="ECO:0007669"/>
    <property type="project" value="UniProtKB-UniRule"/>
</dbReference>
<evidence type="ECO:0000313" key="10">
    <source>
        <dbReference type="EMBL" id="SEW29814.1"/>
    </source>
</evidence>
<evidence type="ECO:0000256" key="7">
    <source>
        <dbReference type="ARBA" id="ARBA00048478"/>
    </source>
</evidence>
<gene>
    <name evidence="8" type="primary">cmk</name>
    <name evidence="10" type="ORF">SAMN05216290_2591</name>
</gene>
<dbReference type="AlphaFoldDB" id="A0A1I0QQU0"/>
<dbReference type="SUPFAM" id="SSF52540">
    <property type="entry name" value="P-loop containing nucleoside triphosphate hydrolases"/>
    <property type="match status" value="1"/>
</dbReference>
<keyword evidence="2 8" id="KW-0808">Transferase</keyword>
<proteinExistence type="inferred from homology"/>
<protein>
    <recommendedName>
        <fullName evidence="8">Cytidylate kinase</fullName>
        <shortName evidence="8">CK</shortName>
        <ecNumber evidence="8">2.7.4.25</ecNumber>
    </recommendedName>
    <alternativeName>
        <fullName evidence="8">Cytidine monophosphate kinase</fullName>
        <shortName evidence="8">CMP kinase</shortName>
    </alternativeName>
</protein>
<dbReference type="EMBL" id="FOIR01000002">
    <property type="protein sequence ID" value="SEW29814.1"/>
    <property type="molecule type" value="Genomic_DNA"/>
</dbReference>
<dbReference type="OrthoDB" id="9807434at2"/>
<comment type="subcellular location">
    <subcellularLocation>
        <location evidence="8">Cytoplasm</location>
    </subcellularLocation>
</comment>
<comment type="catalytic activity">
    <reaction evidence="7 8">
        <text>CMP + ATP = CDP + ADP</text>
        <dbReference type="Rhea" id="RHEA:11600"/>
        <dbReference type="ChEBI" id="CHEBI:30616"/>
        <dbReference type="ChEBI" id="CHEBI:58069"/>
        <dbReference type="ChEBI" id="CHEBI:60377"/>
        <dbReference type="ChEBI" id="CHEBI:456216"/>
        <dbReference type="EC" id="2.7.4.25"/>
    </reaction>
</comment>
<feature type="binding site" evidence="8">
    <location>
        <begin position="10"/>
        <end position="18"/>
    </location>
    <ligand>
        <name>ATP</name>
        <dbReference type="ChEBI" id="CHEBI:30616"/>
    </ligand>
</feature>
<keyword evidence="8" id="KW-0963">Cytoplasm</keyword>
<dbReference type="GO" id="GO:0036430">
    <property type="term" value="F:CMP kinase activity"/>
    <property type="evidence" value="ECO:0007669"/>
    <property type="project" value="RHEA"/>
</dbReference>
<dbReference type="GO" id="GO:0005737">
    <property type="term" value="C:cytoplasm"/>
    <property type="evidence" value="ECO:0007669"/>
    <property type="project" value="UniProtKB-SubCell"/>
</dbReference>
<dbReference type="InterPro" id="IPR011994">
    <property type="entry name" value="Cytidylate_kinase_dom"/>
</dbReference>
<evidence type="ECO:0000313" key="11">
    <source>
        <dbReference type="Proteomes" id="UP000199437"/>
    </source>
</evidence>
<dbReference type="InterPro" id="IPR027417">
    <property type="entry name" value="P-loop_NTPase"/>
</dbReference>
<evidence type="ECO:0000256" key="4">
    <source>
        <dbReference type="ARBA" id="ARBA00022777"/>
    </source>
</evidence>
<evidence type="ECO:0000256" key="1">
    <source>
        <dbReference type="ARBA" id="ARBA00009427"/>
    </source>
</evidence>
<dbReference type="InterPro" id="IPR003136">
    <property type="entry name" value="Cytidylate_kin"/>
</dbReference>
<evidence type="ECO:0000259" key="9">
    <source>
        <dbReference type="Pfam" id="PF02224"/>
    </source>
</evidence>
<keyword evidence="4 8" id="KW-0418">Kinase</keyword>
<dbReference type="NCBIfam" id="TIGR00017">
    <property type="entry name" value="cmk"/>
    <property type="match status" value="1"/>
</dbReference>
<dbReference type="Pfam" id="PF02224">
    <property type="entry name" value="Cytidylate_kin"/>
    <property type="match status" value="1"/>
</dbReference>